<evidence type="ECO:0000313" key="2">
    <source>
        <dbReference type="EMBL" id="GLK56454.1"/>
    </source>
</evidence>
<evidence type="ECO:0000313" key="3">
    <source>
        <dbReference type="Proteomes" id="UP001143400"/>
    </source>
</evidence>
<evidence type="ECO:0000256" key="1">
    <source>
        <dbReference type="SAM" id="MobiDB-lite"/>
    </source>
</evidence>
<organism evidence="2 3">
    <name type="scientific">Methylopila capsulata</name>
    <dbReference type="NCBI Taxonomy" id="61654"/>
    <lineage>
        <taxon>Bacteria</taxon>
        <taxon>Pseudomonadati</taxon>
        <taxon>Pseudomonadota</taxon>
        <taxon>Alphaproteobacteria</taxon>
        <taxon>Hyphomicrobiales</taxon>
        <taxon>Methylopilaceae</taxon>
        <taxon>Methylopila</taxon>
    </lineage>
</organism>
<reference evidence="2" key="2">
    <citation type="submission" date="2023-01" db="EMBL/GenBank/DDBJ databases">
        <authorList>
            <person name="Sun Q."/>
            <person name="Evtushenko L."/>
        </authorList>
    </citation>
    <scope>NUCLEOTIDE SEQUENCE</scope>
    <source>
        <strain evidence="2">VKM B-1606</strain>
    </source>
</reference>
<reference evidence="2" key="1">
    <citation type="journal article" date="2014" name="Int. J. Syst. Evol. Microbiol.">
        <title>Complete genome sequence of Corynebacterium casei LMG S-19264T (=DSM 44701T), isolated from a smear-ripened cheese.</title>
        <authorList>
            <consortium name="US DOE Joint Genome Institute (JGI-PGF)"/>
            <person name="Walter F."/>
            <person name="Albersmeier A."/>
            <person name="Kalinowski J."/>
            <person name="Ruckert C."/>
        </authorList>
    </citation>
    <scope>NUCLEOTIDE SEQUENCE</scope>
    <source>
        <strain evidence="2">VKM B-1606</strain>
    </source>
</reference>
<name>A0A9W6IWA3_9HYPH</name>
<proteinExistence type="predicted"/>
<feature type="region of interest" description="Disordered" evidence="1">
    <location>
        <begin position="19"/>
        <end position="55"/>
    </location>
</feature>
<accession>A0A9W6IWA3</accession>
<comment type="caution">
    <text evidence="2">The sequence shown here is derived from an EMBL/GenBank/DDBJ whole genome shotgun (WGS) entry which is preliminary data.</text>
</comment>
<protein>
    <submittedName>
        <fullName evidence="2">Uncharacterized protein</fullName>
    </submittedName>
</protein>
<gene>
    <name evidence="2" type="ORF">GCM10008170_24730</name>
</gene>
<sequence length="82" mass="8889">MLFMRPKALKRLARRPEPRWFSLHPHPRTTNADGRGPSAFERAEGPAGTLTSRPDGADQAAAAADLAVGTSEIVFSTCEAIW</sequence>
<dbReference type="AlphaFoldDB" id="A0A9W6IWA3"/>
<dbReference type="EMBL" id="BSFF01000003">
    <property type="protein sequence ID" value="GLK56454.1"/>
    <property type="molecule type" value="Genomic_DNA"/>
</dbReference>
<dbReference type="Proteomes" id="UP001143400">
    <property type="component" value="Unassembled WGS sequence"/>
</dbReference>